<keyword evidence="2" id="KW-1185">Reference proteome</keyword>
<comment type="caution">
    <text evidence="1">The sequence shown here is derived from an EMBL/GenBank/DDBJ whole genome shotgun (WGS) entry which is preliminary data.</text>
</comment>
<dbReference type="Pfam" id="PF12311">
    <property type="entry name" value="DUF3632"/>
    <property type="match status" value="1"/>
</dbReference>
<dbReference type="InterPro" id="IPR053204">
    <property type="entry name" value="Oxopyrrolidines_Biosynth-assoc"/>
</dbReference>
<protein>
    <submittedName>
        <fullName evidence="1">Uncharacterized protein</fullName>
    </submittedName>
</protein>
<dbReference type="PANTHER" id="PTHR38797">
    <property type="entry name" value="NUCLEAR PORE COMPLEX PROTEIN NUP85-RELATED"/>
    <property type="match status" value="1"/>
</dbReference>
<sequence length="158" mass="17909">MRENWNRMQGPVLQFSDDDEDGEFTLDEWLNLNSFVARLGKEFISFGLWELRNGLEGSRIEETSVPKAVSNTRILVATEWIIQGGRGLLRESLSNALSYEPGSGNPWGGGTLFHGARGFNVERWGFWKRRLGEVQLRTSKAHKAPQRLLESPPQPVLI</sequence>
<dbReference type="OrthoDB" id="3350591at2759"/>
<proteinExistence type="predicted"/>
<organism evidence="1 2">
    <name type="scientific">Lachnellula occidentalis</name>
    <dbReference type="NCBI Taxonomy" id="215460"/>
    <lineage>
        <taxon>Eukaryota</taxon>
        <taxon>Fungi</taxon>
        <taxon>Dikarya</taxon>
        <taxon>Ascomycota</taxon>
        <taxon>Pezizomycotina</taxon>
        <taxon>Leotiomycetes</taxon>
        <taxon>Helotiales</taxon>
        <taxon>Lachnaceae</taxon>
        <taxon>Lachnellula</taxon>
    </lineage>
</organism>
<name>A0A8H8S6U5_9HELO</name>
<dbReference type="AlphaFoldDB" id="A0A8H8S6U5"/>
<evidence type="ECO:0000313" key="2">
    <source>
        <dbReference type="Proteomes" id="UP000443090"/>
    </source>
</evidence>
<gene>
    <name evidence="1" type="ORF">LOCC1_G003293</name>
</gene>
<accession>A0A8H8S6U5</accession>
<dbReference type="InterPro" id="IPR022085">
    <property type="entry name" value="OpdG"/>
</dbReference>
<dbReference type="PANTHER" id="PTHR38797:SF4">
    <property type="entry name" value="NUCLEAR PORE COMPLEX PROTEIN NUP85"/>
    <property type="match status" value="1"/>
</dbReference>
<dbReference type="Proteomes" id="UP000443090">
    <property type="component" value="Unassembled WGS sequence"/>
</dbReference>
<reference evidence="1 2" key="1">
    <citation type="submission" date="2018-05" db="EMBL/GenBank/DDBJ databases">
        <title>Genome sequencing and assembly of the regulated plant pathogen Lachnellula willkommii and related sister species for the development of diagnostic species identification markers.</title>
        <authorList>
            <person name="Giroux E."/>
            <person name="Bilodeau G."/>
        </authorList>
    </citation>
    <scope>NUCLEOTIDE SEQUENCE [LARGE SCALE GENOMIC DNA]</scope>
    <source>
        <strain evidence="1 2">CBS 160.35</strain>
    </source>
</reference>
<dbReference type="EMBL" id="QGMI01000137">
    <property type="protein sequence ID" value="TVY46634.1"/>
    <property type="molecule type" value="Genomic_DNA"/>
</dbReference>
<evidence type="ECO:0000313" key="1">
    <source>
        <dbReference type="EMBL" id="TVY46634.1"/>
    </source>
</evidence>